<dbReference type="SMART" id="SM00530">
    <property type="entry name" value="HTH_XRE"/>
    <property type="match status" value="1"/>
</dbReference>
<sequence>MKSKGAVYTQKQKKILEQLGENIRLARLRRKLSSKSVAERAGIAVSTMSNVEKGEPGVGIGTYLQVLSVLQLAEDILLIADKDPLGRRLQDNMLLAPKRAPKKKKVKSPIEHVIDDGTSPKPEIN</sequence>
<dbReference type="Proteomes" id="UP000283850">
    <property type="component" value="Unassembled WGS sequence"/>
</dbReference>
<feature type="domain" description="HTH cro/C1-type" evidence="2">
    <location>
        <begin position="23"/>
        <end position="77"/>
    </location>
</feature>
<comment type="caution">
    <text evidence="3">The sequence shown here is derived from an EMBL/GenBank/DDBJ whole genome shotgun (WGS) entry which is preliminary data.</text>
</comment>
<proteinExistence type="predicted"/>
<dbReference type="Pfam" id="PF13560">
    <property type="entry name" value="HTH_31"/>
    <property type="match status" value="1"/>
</dbReference>
<feature type="region of interest" description="Disordered" evidence="1">
    <location>
        <begin position="96"/>
        <end position="125"/>
    </location>
</feature>
<dbReference type="SUPFAM" id="SSF47413">
    <property type="entry name" value="lambda repressor-like DNA-binding domains"/>
    <property type="match status" value="1"/>
</dbReference>
<accession>A0A412YIK8</accession>
<dbReference type="PROSITE" id="PS50943">
    <property type="entry name" value="HTH_CROC1"/>
    <property type="match status" value="1"/>
</dbReference>
<dbReference type="Gene3D" id="1.10.260.40">
    <property type="entry name" value="lambda repressor-like DNA-binding domains"/>
    <property type="match status" value="1"/>
</dbReference>
<dbReference type="GO" id="GO:0003677">
    <property type="term" value="F:DNA binding"/>
    <property type="evidence" value="ECO:0007669"/>
    <property type="project" value="InterPro"/>
</dbReference>
<dbReference type="AlphaFoldDB" id="A0A412YIK8"/>
<dbReference type="CDD" id="cd00093">
    <property type="entry name" value="HTH_XRE"/>
    <property type="match status" value="1"/>
</dbReference>
<protein>
    <submittedName>
        <fullName evidence="3">XRE family transcriptional regulator</fullName>
    </submittedName>
</protein>
<dbReference type="EMBL" id="QRZF01000002">
    <property type="protein sequence ID" value="RGV57260.1"/>
    <property type="molecule type" value="Genomic_DNA"/>
</dbReference>
<dbReference type="RefSeq" id="WP_118420908.1">
    <property type="nucleotide sequence ID" value="NZ_QRZF01000002.1"/>
</dbReference>
<name>A0A412YIK8_9BACE</name>
<evidence type="ECO:0000313" key="3">
    <source>
        <dbReference type="EMBL" id="RGV57260.1"/>
    </source>
</evidence>
<dbReference type="InterPro" id="IPR001387">
    <property type="entry name" value="Cro/C1-type_HTH"/>
</dbReference>
<organism evidence="3 4">
    <name type="scientific">Bacteroides intestinalis</name>
    <dbReference type="NCBI Taxonomy" id="329854"/>
    <lineage>
        <taxon>Bacteria</taxon>
        <taxon>Pseudomonadati</taxon>
        <taxon>Bacteroidota</taxon>
        <taxon>Bacteroidia</taxon>
        <taxon>Bacteroidales</taxon>
        <taxon>Bacteroidaceae</taxon>
        <taxon>Bacteroides</taxon>
    </lineage>
</organism>
<reference evidence="3 4" key="1">
    <citation type="submission" date="2018-08" db="EMBL/GenBank/DDBJ databases">
        <title>A genome reference for cultivated species of the human gut microbiota.</title>
        <authorList>
            <person name="Zou Y."/>
            <person name="Xue W."/>
            <person name="Luo G."/>
        </authorList>
    </citation>
    <scope>NUCLEOTIDE SEQUENCE [LARGE SCALE GENOMIC DNA]</scope>
    <source>
        <strain evidence="3 4">AF14-32</strain>
    </source>
</reference>
<gene>
    <name evidence="3" type="ORF">DWW10_04205</name>
</gene>
<evidence type="ECO:0000313" key="4">
    <source>
        <dbReference type="Proteomes" id="UP000283850"/>
    </source>
</evidence>
<dbReference type="InterPro" id="IPR010982">
    <property type="entry name" value="Lambda_DNA-bd_dom_sf"/>
</dbReference>
<evidence type="ECO:0000256" key="1">
    <source>
        <dbReference type="SAM" id="MobiDB-lite"/>
    </source>
</evidence>
<evidence type="ECO:0000259" key="2">
    <source>
        <dbReference type="PROSITE" id="PS50943"/>
    </source>
</evidence>